<dbReference type="EMBL" id="JACCFM010000001">
    <property type="protein sequence ID" value="NYJ18365.1"/>
    <property type="molecule type" value="Genomic_DNA"/>
</dbReference>
<dbReference type="RefSeq" id="WP_179577286.1">
    <property type="nucleotide sequence ID" value="NZ_JACCFM010000001.1"/>
</dbReference>
<feature type="domain" description="NERD" evidence="2">
    <location>
        <begin position="51"/>
        <end position="162"/>
    </location>
</feature>
<keyword evidence="1" id="KW-0812">Transmembrane</keyword>
<keyword evidence="1" id="KW-1133">Transmembrane helix</keyword>
<proteinExistence type="predicted"/>
<feature type="transmembrane region" description="Helical" evidence="1">
    <location>
        <begin position="255"/>
        <end position="273"/>
    </location>
</feature>
<gene>
    <name evidence="3" type="ORF">HNR05_000156</name>
</gene>
<comment type="caution">
    <text evidence="3">The sequence shown here is derived from an EMBL/GenBank/DDBJ whole genome shotgun (WGS) entry which is preliminary data.</text>
</comment>
<organism evidence="3 4">
    <name type="scientific">Glaciibacter psychrotolerans</name>
    <dbReference type="NCBI Taxonomy" id="670054"/>
    <lineage>
        <taxon>Bacteria</taxon>
        <taxon>Bacillati</taxon>
        <taxon>Actinomycetota</taxon>
        <taxon>Actinomycetes</taxon>
        <taxon>Micrococcales</taxon>
        <taxon>Microbacteriaceae</taxon>
        <taxon>Glaciibacter</taxon>
    </lineage>
</organism>
<keyword evidence="4" id="KW-1185">Reference proteome</keyword>
<name>A0A7Z0J4H9_9MICO</name>
<dbReference type="PROSITE" id="PS50965">
    <property type="entry name" value="NERD"/>
    <property type="match status" value="1"/>
</dbReference>
<accession>A0A7Z0J4H9</accession>
<keyword evidence="1" id="KW-0472">Membrane</keyword>
<evidence type="ECO:0000313" key="3">
    <source>
        <dbReference type="EMBL" id="NYJ18365.1"/>
    </source>
</evidence>
<evidence type="ECO:0000313" key="4">
    <source>
        <dbReference type="Proteomes" id="UP000537260"/>
    </source>
</evidence>
<dbReference type="InterPro" id="IPR011528">
    <property type="entry name" value="NERD"/>
</dbReference>
<sequence length="277" mass="30423">MTETLSMRQRCAGQSVLENLVRHQADAPPRSRIARFFGRSPLGAEASAWYQAAQGEIAMGRILDQLPPEWTVLHALPAGLSALDIDHLIIGPCGIFTVNTKHHSDTEIWVAESTLLVDGQMRNYIPDAETEAQRVSAIIEERMPLPAPVQPVVAFVDSKRVTIRQKPAQVKVVDAWQIRRWLTNLTPVLSPTEQHQVAELLDDPGTWHETGPVQIVPGEAVRHPGVRTPAGLTATFELLATEVDAAAARRRVWKLAAYAALVLTPVMALPYLLSLLG</sequence>
<evidence type="ECO:0000259" key="2">
    <source>
        <dbReference type="PROSITE" id="PS50965"/>
    </source>
</evidence>
<reference evidence="3 4" key="1">
    <citation type="submission" date="2020-07" db="EMBL/GenBank/DDBJ databases">
        <title>Sequencing the genomes of 1000 actinobacteria strains.</title>
        <authorList>
            <person name="Klenk H.-P."/>
        </authorList>
    </citation>
    <scope>NUCLEOTIDE SEQUENCE [LARGE SCALE GENOMIC DNA]</scope>
    <source>
        <strain evidence="3 4">LI1</strain>
    </source>
</reference>
<dbReference type="AlphaFoldDB" id="A0A7Z0J4H9"/>
<dbReference type="Proteomes" id="UP000537260">
    <property type="component" value="Unassembled WGS sequence"/>
</dbReference>
<dbReference type="Pfam" id="PF08378">
    <property type="entry name" value="NERD"/>
    <property type="match status" value="1"/>
</dbReference>
<protein>
    <recommendedName>
        <fullName evidence="2">NERD domain-containing protein</fullName>
    </recommendedName>
</protein>
<evidence type="ECO:0000256" key="1">
    <source>
        <dbReference type="SAM" id="Phobius"/>
    </source>
</evidence>